<proteinExistence type="predicted"/>
<accession>A0ABV8K2F5</accession>
<comment type="caution">
    <text evidence="1">The sequence shown here is derived from an EMBL/GenBank/DDBJ whole genome shotgun (WGS) entry which is preliminary data.</text>
</comment>
<name>A0ABV8K2F5_9BACL</name>
<gene>
    <name evidence="1" type="ORF">ACFOZ8_11635</name>
</gene>
<dbReference type="Proteomes" id="UP001595715">
    <property type="component" value="Unassembled WGS sequence"/>
</dbReference>
<sequence length="299" mass="33565">METKRCLFCEQIVPARLVGEELLFEGCFCAPNGQYRLQHDYYAAGQDAGFRAKSELFPLVSGYIRERTEYEEAVALTEETIASIRTSPDVPGSIEEKAVRLIRYLYRNAEGPDIPVFIHRLTERYNLTYSPNLQEFIYIIDCLRQEGMLERSGSSVKLTAEGWAKAAEAEGKQGAKRCAVLLPRDEELRQAWIDDIIPGLERIGYQPMLDTWGEQRSGQEDAATMLAGCKFAIADATGQSPSVFYAAGFAQGNRIPVIWTVRQEQAEGVSVPPGQARPIRWSDTEELAAKLQLQFRKGE</sequence>
<evidence type="ECO:0000313" key="2">
    <source>
        <dbReference type="Proteomes" id="UP001595715"/>
    </source>
</evidence>
<evidence type="ECO:0000313" key="1">
    <source>
        <dbReference type="EMBL" id="MFC4100297.1"/>
    </source>
</evidence>
<dbReference type="EMBL" id="JBHSAM010000023">
    <property type="protein sequence ID" value="MFC4100297.1"/>
    <property type="molecule type" value="Genomic_DNA"/>
</dbReference>
<evidence type="ECO:0008006" key="3">
    <source>
        <dbReference type="Google" id="ProtNLM"/>
    </source>
</evidence>
<reference evidence="2" key="1">
    <citation type="journal article" date="2019" name="Int. J. Syst. Evol. Microbiol.">
        <title>The Global Catalogue of Microorganisms (GCM) 10K type strain sequencing project: providing services to taxonomists for standard genome sequencing and annotation.</title>
        <authorList>
            <consortium name="The Broad Institute Genomics Platform"/>
            <consortium name="The Broad Institute Genome Sequencing Center for Infectious Disease"/>
            <person name="Wu L."/>
            <person name="Ma J."/>
        </authorList>
    </citation>
    <scope>NUCLEOTIDE SEQUENCE [LARGE SCALE GENOMIC DNA]</scope>
    <source>
        <strain evidence="2">IBRC-M 10987</strain>
    </source>
</reference>
<organism evidence="1 2">
    <name type="scientific">Paenibacillus xanthanilyticus</name>
    <dbReference type="NCBI Taxonomy" id="1783531"/>
    <lineage>
        <taxon>Bacteria</taxon>
        <taxon>Bacillati</taxon>
        <taxon>Bacillota</taxon>
        <taxon>Bacilli</taxon>
        <taxon>Bacillales</taxon>
        <taxon>Paenibacillaceae</taxon>
        <taxon>Paenibacillus</taxon>
    </lineage>
</organism>
<protein>
    <recommendedName>
        <fullName evidence="3">MarR family transcriptional regulator</fullName>
    </recommendedName>
</protein>
<dbReference type="RefSeq" id="WP_377718969.1">
    <property type="nucleotide sequence ID" value="NZ_JBHSAM010000023.1"/>
</dbReference>
<keyword evidence="2" id="KW-1185">Reference proteome</keyword>